<accession>C5P1S4</accession>
<dbReference type="Proteomes" id="UP000009084">
    <property type="component" value="Unassembled WGS sequence"/>
</dbReference>
<gene>
    <name evidence="6" type="ORF">CPC735_073140</name>
</gene>
<dbReference type="InterPro" id="IPR001129">
    <property type="entry name" value="Membr-assoc_MAPEG"/>
</dbReference>
<organism evidence="6 7">
    <name type="scientific">Coccidioides posadasii (strain C735)</name>
    <name type="common">Valley fever fungus</name>
    <dbReference type="NCBI Taxonomy" id="222929"/>
    <lineage>
        <taxon>Eukaryota</taxon>
        <taxon>Fungi</taxon>
        <taxon>Dikarya</taxon>
        <taxon>Ascomycota</taxon>
        <taxon>Pezizomycotina</taxon>
        <taxon>Eurotiomycetes</taxon>
        <taxon>Eurotiomycetidae</taxon>
        <taxon>Onygenales</taxon>
        <taxon>Onygenaceae</taxon>
        <taxon>Coccidioides</taxon>
    </lineage>
</organism>
<comment type="caution">
    <text evidence="6">The sequence shown here is derived from an EMBL/GenBank/DDBJ whole genome shotgun (WGS) entry which is preliminary data.</text>
</comment>
<dbReference type="OrthoDB" id="2122304at2759"/>
<dbReference type="Pfam" id="PF01124">
    <property type="entry name" value="MAPEG"/>
    <property type="match status" value="1"/>
</dbReference>
<dbReference type="GO" id="GO:0016020">
    <property type="term" value="C:membrane"/>
    <property type="evidence" value="ECO:0007669"/>
    <property type="project" value="UniProtKB-SubCell"/>
</dbReference>
<feature type="transmembrane region" description="Helical" evidence="5">
    <location>
        <begin position="6"/>
        <end position="28"/>
    </location>
</feature>
<evidence type="ECO:0000313" key="6">
    <source>
        <dbReference type="EMBL" id="EER29632.1"/>
    </source>
</evidence>
<evidence type="ECO:0000256" key="3">
    <source>
        <dbReference type="ARBA" id="ARBA00022989"/>
    </source>
</evidence>
<evidence type="ECO:0000256" key="2">
    <source>
        <dbReference type="ARBA" id="ARBA00022692"/>
    </source>
</evidence>
<sequence length="154" mass="17113">MQTSNNWTYHSIVGAYALSILPHGYYYWKMMRATNWKTSNLMPRENLNSLRDKIPADIWARLCRARGAHLNAFESLPLFAAAMIAGNVSNLPTKELNILAAEYLGARVLYTAVYMGARSELMSYVRTGLYGWSVGIPLYVLIKAGNSMLGGGSV</sequence>
<keyword evidence="2 5" id="KW-0812">Transmembrane</keyword>
<evidence type="ECO:0000256" key="1">
    <source>
        <dbReference type="ARBA" id="ARBA00004370"/>
    </source>
</evidence>
<evidence type="ECO:0000256" key="4">
    <source>
        <dbReference type="ARBA" id="ARBA00023136"/>
    </source>
</evidence>
<reference evidence="6 7" key="1">
    <citation type="journal article" date="2009" name="Genome Res.">
        <title>Comparative genomic analyses of the human fungal pathogens Coccidioides and their relatives.</title>
        <authorList>
            <person name="Sharpton T.J."/>
            <person name="Stajich J.E."/>
            <person name="Rounsley S.D."/>
            <person name="Gardner M.J."/>
            <person name="Wortman J.R."/>
            <person name="Jordar V.S."/>
            <person name="Maiti R."/>
            <person name="Kodira C.D."/>
            <person name="Neafsey D.E."/>
            <person name="Zeng Q."/>
            <person name="Hung C.-Y."/>
            <person name="McMahan C."/>
            <person name="Muszewska A."/>
            <person name="Grynberg M."/>
            <person name="Mandel M.A."/>
            <person name="Kellner E.M."/>
            <person name="Barker B.M."/>
            <person name="Galgiani J.N."/>
            <person name="Orbach M.J."/>
            <person name="Kirkland T.N."/>
            <person name="Cole G.T."/>
            <person name="Henn M.R."/>
            <person name="Birren B.W."/>
            <person name="Taylor J.W."/>
        </authorList>
    </citation>
    <scope>NUCLEOTIDE SEQUENCE [LARGE SCALE GENOMIC DNA]</scope>
    <source>
        <strain evidence="7">C735</strain>
    </source>
</reference>
<evidence type="ECO:0000256" key="5">
    <source>
        <dbReference type="SAM" id="Phobius"/>
    </source>
</evidence>
<name>C5P1S4_COCP7</name>
<dbReference type="PANTHER" id="PTHR35371:SF1">
    <property type="entry name" value="BLR7753 PROTEIN"/>
    <property type="match status" value="1"/>
</dbReference>
<comment type="subcellular location">
    <subcellularLocation>
        <location evidence="1">Membrane</location>
    </subcellularLocation>
</comment>
<proteinExistence type="predicted"/>
<dbReference type="HOGENOM" id="CLU_110778_0_0_1"/>
<keyword evidence="3 5" id="KW-1133">Transmembrane helix</keyword>
<dbReference type="SUPFAM" id="SSF161084">
    <property type="entry name" value="MAPEG domain-like"/>
    <property type="match status" value="1"/>
</dbReference>
<dbReference type="EMBL" id="ACFW01000009">
    <property type="protein sequence ID" value="EER29632.1"/>
    <property type="molecule type" value="Genomic_DNA"/>
</dbReference>
<dbReference type="Gene3D" id="1.20.120.550">
    <property type="entry name" value="Membrane associated eicosanoid/glutathione metabolism-like domain"/>
    <property type="match status" value="1"/>
</dbReference>
<dbReference type="PANTHER" id="PTHR35371">
    <property type="entry name" value="INNER MEMBRANE PROTEIN"/>
    <property type="match status" value="1"/>
</dbReference>
<dbReference type="AlphaFoldDB" id="C5P1S4"/>
<evidence type="ECO:0000313" key="7">
    <source>
        <dbReference type="Proteomes" id="UP000009084"/>
    </source>
</evidence>
<keyword evidence="4 5" id="KW-0472">Membrane</keyword>
<dbReference type="VEuPathDB" id="FungiDB:CPC735_073140"/>
<evidence type="ECO:0008006" key="8">
    <source>
        <dbReference type="Google" id="ProtNLM"/>
    </source>
</evidence>
<protein>
    <recommendedName>
        <fullName evidence="8">MAPEG family protein</fullName>
    </recommendedName>
</protein>
<dbReference type="InterPro" id="IPR023352">
    <property type="entry name" value="MAPEG-like_dom_sf"/>
</dbReference>